<evidence type="ECO:0000256" key="2">
    <source>
        <dbReference type="ARBA" id="ARBA00022801"/>
    </source>
</evidence>
<dbReference type="InterPro" id="IPR016292">
    <property type="entry name" value="Epoxide_hydrolase"/>
</dbReference>
<dbReference type="PANTHER" id="PTHR21661:SF39">
    <property type="entry name" value="HYDROLASE, PUTATIVE (AFU_ORTHOLOGUE AFUA_3G08960)-RELATED"/>
    <property type="match status" value="1"/>
</dbReference>
<dbReference type="EMBL" id="JAULSV010000001">
    <property type="protein sequence ID" value="KAK0658023.1"/>
    <property type="molecule type" value="Genomic_DNA"/>
</dbReference>
<dbReference type="PIRSF" id="PIRSF001112">
    <property type="entry name" value="Epoxide_hydrolase"/>
    <property type="match status" value="1"/>
</dbReference>
<keyword evidence="6" id="KW-1185">Reference proteome</keyword>
<feature type="domain" description="Epoxide hydrolase N-terminal" evidence="4">
    <location>
        <begin position="20"/>
        <end position="138"/>
    </location>
</feature>
<comment type="similarity">
    <text evidence="1">Belongs to the peptidase S33 family.</text>
</comment>
<dbReference type="InterPro" id="IPR010497">
    <property type="entry name" value="Epoxide_hydro_N"/>
</dbReference>
<dbReference type="Gene3D" id="3.40.50.1820">
    <property type="entry name" value="alpha/beta hydrolase"/>
    <property type="match status" value="1"/>
</dbReference>
<evidence type="ECO:0000256" key="3">
    <source>
        <dbReference type="PIRSR" id="PIRSR001112-1"/>
    </source>
</evidence>
<evidence type="ECO:0000256" key="1">
    <source>
        <dbReference type="ARBA" id="ARBA00010088"/>
    </source>
</evidence>
<sequence>MSPPSAYGQLPAGIPGCPIPFTLSVPEAAITSVNTLVSQALIDRPTYYNGARANPATATFGLSRSWLESVQSEWITNYSWTAAEAYLNSFPNFQINVTTTSPENQQDFNLHFAALFSKNESALPVILMHGWPGSWFEFAGVLDLLAAKYTPETLPYHFVVPSIPDYGLSTRTGELKDDADGGVELTMEGASEALNELMKELGFTKYVAEGGDVGSFLAQTMCWEYDECRAFHLNMLFLSADQIEEAAALTNLTVTEEEQAHLKYADEWGTTGKAYASEHATRPSTISLVVNTNPLAMLAWIGEKLIEWSDYRVSPSIEKIITHASFYWYTGSFGRSMWAYRSLFKSVGGPLPPPVISLTKPFGYSNFPDELAALPQSWAEYYFPNLVYYNKHTLGGHFAAMEEPEAFLGDLEEFLAIVGPGVLA</sequence>
<keyword evidence="2 5" id="KW-0378">Hydrolase</keyword>
<dbReference type="Proteomes" id="UP001174936">
    <property type="component" value="Unassembled WGS sequence"/>
</dbReference>
<gene>
    <name evidence="5" type="ORF">B0T16DRAFT_318480</name>
</gene>
<dbReference type="InterPro" id="IPR029058">
    <property type="entry name" value="AB_hydrolase_fold"/>
</dbReference>
<evidence type="ECO:0000259" key="4">
    <source>
        <dbReference type="Pfam" id="PF06441"/>
    </source>
</evidence>
<evidence type="ECO:0000313" key="5">
    <source>
        <dbReference type="EMBL" id="KAK0658023.1"/>
    </source>
</evidence>
<proteinExistence type="inferred from homology"/>
<dbReference type="PANTHER" id="PTHR21661">
    <property type="entry name" value="EPOXIDE HYDROLASE 1-RELATED"/>
    <property type="match status" value="1"/>
</dbReference>
<name>A0AA39YSY6_9PEZI</name>
<dbReference type="AlphaFoldDB" id="A0AA39YSY6"/>
<organism evidence="5 6">
    <name type="scientific">Cercophora newfieldiana</name>
    <dbReference type="NCBI Taxonomy" id="92897"/>
    <lineage>
        <taxon>Eukaryota</taxon>
        <taxon>Fungi</taxon>
        <taxon>Dikarya</taxon>
        <taxon>Ascomycota</taxon>
        <taxon>Pezizomycotina</taxon>
        <taxon>Sordariomycetes</taxon>
        <taxon>Sordariomycetidae</taxon>
        <taxon>Sordariales</taxon>
        <taxon>Lasiosphaeriaceae</taxon>
        <taxon>Cercophora</taxon>
    </lineage>
</organism>
<reference evidence="5" key="1">
    <citation type="submission" date="2023-06" db="EMBL/GenBank/DDBJ databases">
        <title>Genome-scale phylogeny and comparative genomics of the fungal order Sordariales.</title>
        <authorList>
            <consortium name="Lawrence Berkeley National Laboratory"/>
            <person name="Hensen N."/>
            <person name="Bonometti L."/>
            <person name="Westerberg I."/>
            <person name="Brannstrom I.O."/>
            <person name="Guillou S."/>
            <person name="Cros-Aarteil S."/>
            <person name="Calhoun S."/>
            <person name="Haridas S."/>
            <person name="Kuo A."/>
            <person name="Mondo S."/>
            <person name="Pangilinan J."/>
            <person name="Riley R."/>
            <person name="Labutti K."/>
            <person name="Andreopoulos B."/>
            <person name="Lipzen A."/>
            <person name="Chen C."/>
            <person name="Yanf M."/>
            <person name="Daum C."/>
            <person name="Ng V."/>
            <person name="Clum A."/>
            <person name="Steindorff A."/>
            <person name="Ohm R."/>
            <person name="Martin F."/>
            <person name="Silar P."/>
            <person name="Natvig D."/>
            <person name="Lalanne C."/>
            <person name="Gautier V."/>
            <person name="Ament-Velasquez S.L."/>
            <person name="Kruys A."/>
            <person name="Hutchinson M.I."/>
            <person name="Powell A.J."/>
            <person name="Barry K."/>
            <person name="Miller A.N."/>
            <person name="Grigoriev I.V."/>
            <person name="Debuchy R."/>
            <person name="Gladieux P."/>
            <person name="Thoren M.H."/>
            <person name="Johannesson H."/>
        </authorList>
    </citation>
    <scope>NUCLEOTIDE SEQUENCE</scope>
    <source>
        <strain evidence="5">SMH2532-1</strain>
    </source>
</reference>
<dbReference type="PRINTS" id="PR00412">
    <property type="entry name" value="EPOXHYDRLASE"/>
</dbReference>
<accession>A0AA39YSY6</accession>
<dbReference type="GO" id="GO:0004301">
    <property type="term" value="F:epoxide hydrolase activity"/>
    <property type="evidence" value="ECO:0007669"/>
    <property type="project" value="TreeGrafter"/>
</dbReference>
<feature type="active site" description="Proton acceptor" evidence="3">
    <location>
        <position position="397"/>
    </location>
</feature>
<dbReference type="Pfam" id="PF06441">
    <property type="entry name" value="EHN"/>
    <property type="match status" value="1"/>
</dbReference>
<dbReference type="SUPFAM" id="SSF53474">
    <property type="entry name" value="alpha/beta-Hydrolases"/>
    <property type="match status" value="1"/>
</dbReference>
<comment type="caution">
    <text evidence="5">The sequence shown here is derived from an EMBL/GenBank/DDBJ whole genome shotgun (WGS) entry which is preliminary data.</text>
</comment>
<dbReference type="GO" id="GO:0097176">
    <property type="term" value="P:epoxide metabolic process"/>
    <property type="evidence" value="ECO:0007669"/>
    <property type="project" value="TreeGrafter"/>
</dbReference>
<protein>
    <submittedName>
        <fullName evidence="5">Alpha/Beta hydrolase protein</fullName>
    </submittedName>
</protein>
<feature type="active site" description="Proton donor" evidence="3">
    <location>
        <position position="340"/>
    </location>
</feature>
<dbReference type="InterPro" id="IPR000639">
    <property type="entry name" value="Epox_hydrolase-like"/>
</dbReference>
<evidence type="ECO:0000313" key="6">
    <source>
        <dbReference type="Proteomes" id="UP001174936"/>
    </source>
</evidence>
<feature type="active site" description="Nucleophile" evidence="3">
    <location>
        <position position="212"/>
    </location>
</feature>